<dbReference type="AlphaFoldDB" id="A0A9W4S2N5"/>
<evidence type="ECO:0000256" key="4">
    <source>
        <dbReference type="ARBA" id="ARBA00022840"/>
    </source>
</evidence>
<evidence type="ECO:0000313" key="7">
    <source>
        <dbReference type="EMBL" id="CAI0652748.1"/>
    </source>
</evidence>
<evidence type="ECO:0000256" key="1">
    <source>
        <dbReference type="ARBA" id="ARBA00022598"/>
    </source>
</evidence>
<keyword evidence="3" id="KW-0547">Nucleotide-binding</keyword>
<keyword evidence="1" id="KW-0436">Ligase</keyword>
<organism evidence="7 8">
    <name type="scientific">Colletotrichum noveboracense</name>
    <dbReference type="NCBI Taxonomy" id="2664923"/>
    <lineage>
        <taxon>Eukaryota</taxon>
        <taxon>Fungi</taxon>
        <taxon>Dikarya</taxon>
        <taxon>Ascomycota</taxon>
        <taxon>Pezizomycotina</taxon>
        <taxon>Sordariomycetes</taxon>
        <taxon>Hypocreomycetidae</taxon>
        <taxon>Glomerellales</taxon>
        <taxon>Glomerellaceae</taxon>
        <taxon>Colletotrichum</taxon>
        <taxon>Colletotrichum gloeosporioides species complex</taxon>
    </lineage>
</organism>
<dbReference type="GO" id="GO:0046872">
    <property type="term" value="F:metal ion binding"/>
    <property type="evidence" value="ECO:0007669"/>
    <property type="project" value="UniProtKB-KW"/>
</dbReference>
<evidence type="ECO:0000256" key="5">
    <source>
        <dbReference type="ARBA" id="ARBA00022842"/>
    </source>
</evidence>
<name>A0A9W4S2N5_9PEZI</name>
<dbReference type="GO" id="GO:0016874">
    <property type="term" value="F:ligase activity"/>
    <property type="evidence" value="ECO:0007669"/>
    <property type="project" value="UniProtKB-KW"/>
</dbReference>
<dbReference type="Pfam" id="PF03738">
    <property type="entry name" value="GSP_synth"/>
    <property type="match status" value="1"/>
</dbReference>
<evidence type="ECO:0000256" key="3">
    <source>
        <dbReference type="ARBA" id="ARBA00022741"/>
    </source>
</evidence>
<keyword evidence="4" id="KW-0067">ATP-binding</keyword>
<dbReference type="SUPFAM" id="SSF56059">
    <property type="entry name" value="Glutathione synthetase ATP-binding domain-like"/>
    <property type="match status" value="1"/>
</dbReference>
<dbReference type="InterPro" id="IPR005494">
    <property type="entry name" value="GSPS_pre-ATP-grasp-like_dom"/>
</dbReference>
<keyword evidence="8" id="KW-1185">Reference proteome</keyword>
<dbReference type="InterPro" id="IPR016185">
    <property type="entry name" value="PreATP-grasp_dom_sf"/>
</dbReference>
<dbReference type="Proteomes" id="UP001152533">
    <property type="component" value="Unassembled WGS sequence"/>
</dbReference>
<reference evidence="7" key="1">
    <citation type="submission" date="2022-08" db="EMBL/GenBank/DDBJ databases">
        <authorList>
            <person name="Giroux E."/>
            <person name="Giroux E."/>
        </authorList>
    </citation>
    <scope>NUCLEOTIDE SEQUENCE</scope>
    <source>
        <strain evidence="7">H1091258</strain>
    </source>
</reference>
<evidence type="ECO:0000313" key="8">
    <source>
        <dbReference type="Proteomes" id="UP001152533"/>
    </source>
</evidence>
<proteinExistence type="predicted"/>
<dbReference type="SUPFAM" id="SSF52440">
    <property type="entry name" value="PreATP-grasp domain"/>
    <property type="match status" value="1"/>
</dbReference>
<evidence type="ECO:0000256" key="2">
    <source>
        <dbReference type="ARBA" id="ARBA00022723"/>
    </source>
</evidence>
<dbReference type="EMBL" id="CAMGZC010001429">
    <property type="protein sequence ID" value="CAI0652748.1"/>
    <property type="molecule type" value="Genomic_DNA"/>
</dbReference>
<accession>A0A9W4S2N5</accession>
<evidence type="ECO:0000259" key="6">
    <source>
        <dbReference type="Pfam" id="PF03738"/>
    </source>
</evidence>
<keyword evidence="2" id="KW-0479">Metal-binding</keyword>
<protein>
    <recommendedName>
        <fullName evidence="6">Glutathionylspermidine synthase pre-ATP-grasp-like domain-containing protein</fullName>
    </recommendedName>
</protein>
<comment type="caution">
    <text evidence="7">The sequence shown here is derived from an EMBL/GenBank/DDBJ whole genome shotgun (WGS) entry which is preliminary data.</text>
</comment>
<gene>
    <name evidence="7" type="ORF">CGXH109_LOCUS120226</name>
</gene>
<sequence>MTDRRVALTLRRPSSEATADQVRVRALDISGDLRRSASLIVNDAVTDLKVSAIMLGEDEFLRCLGSSSTAIGNGHNLSLLVGAIGPSIGSSRKEGGNCELLDARKGEFNADTPTSLLEAGSIQWLWLEQTGNGGDQYNSITEKLITAWQRNLTLNQQTLGHKPVVHIAVGEGECSGEDAFNVMFLMDTCQQAGWQTKALTVEEISISKKDGRFYDANGDHLDVIFKLYPWEFMVQEEFAQSCFQDMGKIGLRDEAGNYVGGTT</sequence>
<keyword evidence="5" id="KW-0460">Magnesium</keyword>
<dbReference type="GO" id="GO:0005524">
    <property type="term" value="F:ATP binding"/>
    <property type="evidence" value="ECO:0007669"/>
    <property type="project" value="UniProtKB-KW"/>
</dbReference>
<feature type="domain" description="Glutathionylspermidine synthase pre-ATP-grasp-like" evidence="6">
    <location>
        <begin position="107"/>
        <end position="244"/>
    </location>
</feature>